<comment type="similarity">
    <text evidence="8">Belongs to the NAD kinase family.</text>
</comment>
<dbReference type="Gene3D" id="2.60.200.30">
    <property type="entry name" value="Probable inorganic polyphosphate/atp-NAD kinase, domain 2"/>
    <property type="match status" value="1"/>
</dbReference>
<feature type="binding site" evidence="8">
    <location>
        <position position="168"/>
    </location>
    <ligand>
        <name>NAD(+)</name>
        <dbReference type="ChEBI" id="CHEBI:57540"/>
    </ligand>
</feature>
<keyword evidence="4 8" id="KW-0418">Kinase</keyword>
<sequence>MRYVESVSRVGITSRGDRVEALKLVAELGDYLTGRGIEVVLDEEIAPRLGRTGTPLEHMEADLLLSVGGDGTLLRALQQMSKGKLIPVLGINVGTIGFLTDVRSDEVYERLEEVLSGFEVVERSRLSVRLADATIPPAINEVVVITSQPAKMLHYRIFIDDVQLDEARADGVIIATPTGSTAYAMSAGGPIVDPKVEATVIVPLAPFKLSSRPWVVPADCTVSVELLSERGGLVVVDGQHTSSIGMGGIVRVSRCDTPAPFVSISKNGFYEKVRKKLS</sequence>
<name>A0A832VMD1_9EURY</name>
<dbReference type="Gene3D" id="3.40.50.10330">
    <property type="entry name" value="Probable inorganic polyphosphate/atp-NAD kinase, domain 1"/>
    <property type="match status" value="1"/>
</dbReference>
<comment type="subcellular location">
    <subcellularLocation>
        <location evidence="8">Cytoplasm</location>
    </subcellularLocation>
</comment>
<feature type="binding site" evidence="8">
    <location>
        <position position="151"/>
    </location>
    <ligand>
        <name>NAD(+)</name>
        <dbReference type="ChEBI" id="CHEBI:57540"/>
    </ligand>
</feature>
<dbReference type="Proteomes" id="UP000600363">
    <property type="component" value="Unassembled WGS sequence"/>
</dbReference>
<gene>
    <name evidence="8" type="primary">nadK</name>
    <name evidence="9" type="ORF">HA299_01025</name>
</gene>
<evidence type="ECO:0000256" key="5">
    <source>
        <dbReference type="ARBA" id="ARBA00022840"/>
    </source>
</evidence>
<feature type="binding site" evidence="8">
    <location>
        <begin position="70"/>
        <end position="71"/>
    </location>
    <ligand>
        <name>NAD(+)</name>
        <dbReference type="ChEBI" id="CHEBI:57540"/>
    </ligand>
</feature>
<dbReference type="EC" id="2.7.1.23" evidence="8"/>
<reference evidence="9" key="1">
    <citation type="journal article" date="2020" name="bioRxiv">
        <title>A rank-normalized archaeal taxonomy based on genome phylogeny resolves widespread incomplete and uneven classifications.</title>
        <authorList>
            <person name="Rinke C."/>
            <person name="Chuvochina M."/>
            <person name="Mussig A.J."/>
            <person name="Chaumeil P.-A."/>
            <person name="Waite D.W."/>
            <person name="Whitman W.B."/>
            <person name="Parks D.H."/>
            <person name="Hugenholtz P."/>
        </authorList>
    </citation>
    <scope>NUCLEOTIDE SEQUENCE</scope>
    <source>
        <strain evidence="9">UBA12518</strain>
    </source>
</reference>
<evidence type="ECO:0000313" key="10">
    <source>
        <dbReference type="Proteomes" id="UP000600363"/>
    </source>
</evidence>
<keyword evidence="5 8" id="KW-0067">ATP-binding</keyword>
<dbReference type="PANTHER" id="PTHR20275">
    <property type="entry name" value="NAD KINASE"/>
    <property type="match status" value="1"/>
</dbReference>
<evidence type="ECO:0000256" key="6">
    <source>
        <dbReference type="ARBA" id="ARBA00022857"/>
    </source>
</evidence>
<dbReference type="Pfam" id="PF20143">
    <property type="entry name" value="NAD_kinase_C"/>
    <property type="match status" value="1"/>
</dbReference>
<proteinExistence type="inferred from homology"/>
<evidence type="ECO:0000256" key="8">
    <source>
        <dbReference type="HAMAP-Rule" id="MF_00361"/>
    </source>
</evidence>
<accession>A0A832VMD1</accession>
<comment type="function">
    <text evidence="8">Involved in the regulation of the intracellular balance of NAD and NADP, and is a key enzyme in the biosynthesis of NADP. Catalyzes specifically the phosphorylation on 2'-hydroxyl of the adenosine moiety of NAD to yield NADP.</text>
</comment>
<feature type="binding site" evidence="8">
    <location>
        <begin position="181"/>
        <end position="186"/>
    </location>
    <ligand>
        <name>NAD(+)</name>
        <dbReference type="ChEBI" id="CHEBI:57540"/>
    </ligand>
</feature>
<dbReference type="GO" id="GO:0046872">
    <property type="term" value="F:metal ion binding"/>
    <property type="evidence" value="ECO:0007669"/>
    <property type="project" value="UniProtKB-UniRule"/>
</dbReference>
<evidence type="ECO:0000256" key="2">
    <source>
        <dbReference type="ARBA" id="ARBA00022679"/>
    </source>
</evidence>
<feature type="binding site" evidence="8">
    <location>
        <position position="205"/>
    </location>
    <ligand>
        <name>NAD(+)</name>
        <dbReference type="ChEBI" id="CHEBI:57540"/>
    </ligand>
</feature>
<comment type="catalytic activity">
    <reaction evidence="8">
        <text>NAD(+) + ATP = ADP + NADP(+) + H(+)</text>
        <dbReference type="Rhea" id="RHEA:18629"/>
        <dbReference type="ChEBI" id="CHEBI:15378"/>
        <dbReference type="ChEBI" id="CHEBI:30616"/>
        <dbReference type="ChEBI" id="CHEBI:57540"/>
        <dbReference type="ChEBI" id="CHEBI:58349"/>
        <dbReference type="ChEBI" id="CHEBI:456216"/>
        <dbReference type="EC" id="2.7.1.23"/>
    </reaction>
</comment>
<dbReference type="InterPro" id="IPR002504">
    <property type="entry name" value="NADK"/>
</dbReference>
<comment type="caution">
    <text evidence="9">The sequence shown here is derived from an EMBL/GenBank/DDBJ whole genome shotgun (WGS) entry which is preliminary data.</text>
</comment>
<keyword evidence="6 8" id="KW-0521">NADP</keyword>
<dbReference type="InterPro" id="IPR017438">
    <property type="entry name" value="ATP-NAD_kinase_N"/>
</dbReference>
<feature type="binding site" evidence="8">
    <location>
        <position position="239"/>
    </location>
    <ligand>
        <name>NAD(+)</name>
        <dbReference type="ChEBI" id="CHEBI:57540"/>
    </ligand>
</feature>
<dbReference type="AlphaFoldDB" id="A0A832VMD1"/>
<keyword evidence="1 8" id="KW-0963">Cytoplasm</keyword>
<keyword evidence="2 8" id="KW-0808">Transferase</keyword>
<feature type="binding site" evidence="8">
    <location>
        <begin position="140"/>
        <end position="141"/>
    </location>
    <ligand>
        <name>NAD(+)</name>
        <dbReference type="ChEBI" id="CHEBI:57540"/>
    </ligand>
</feature>
<keyword evidence="7 8" id="KW-0520">NAD</keyword>
<evidence type="ECO:0000256" key="1">
    <source>
        <dbReference type="ARBA" id="ARBA00022490"/>
    </source>
</evidence>
<dbReference type="HAMAP" id="MF_00361">
    <property type="entry name" value="NAD_kinase"/>
    <property type="match status" value="1"/>
</dbReference>
<dbReference type="EMBL" id="DUIH01000003">
    <property type="protein sequence ID" value="HIH69196.1"/>
    <property type="molecule type" value="Genomic_DNA"/>
</dbReference>
<dbReference type="GO" id="GO:0019674">
    <property type="term" value="P:NAD+ metabolic process"/>
    <property type="evidence" value="ECO:0007669"/>
    <property type="project" value="InterPro"/>
</dbReference>
<comment type="caution">
    <text evidence="8">Lacks conserved residue(s) required for the propagation of feature annotation.</text>
</comment>
<dbReference type="GO" id="GO:0005524">
    <property type="term" value="F:ATP binding"/>
    <property type="evidence" value="ECO:0007669"/>
    <property type="project" value="UniProtKB-KW"/>
</dbReference>
<dbReference type="Pfam" id="PF01513">
    <property type="entry name" value="NAD_kinase"/>
    <property type="match status" value="1"/>
</dbReference>
<evidence type="ECO:0000313" key="9">
    <source>
        <dbReference type="EMBL" id="HIH69196.1"/>
    </source>
</evidence>
<protein>
    <recommendedName>
        <fullName evidence="8">NAD kinase</fullName>
        <ecNumber evidence="8">2.7.1.23</ecNumber>
    </recommendedName>
    <alternativeName>
        <fullName evidence="8">ATP-dependent NAD kinase</fullName>
    </alternativeName>
</protein>
<dbReference type="GO" id="GO:0006741">
    <property type="term" value="P:NADP+ biosynthetic process"/>
    <property type="evidence" value="ECO:0007669"/>
    <property type="project" value="UniProtKB-UniRule"/>
</dbReference>
<evidence type="ECO:0000256" key="7">
    <source>
        <dbReference type="ARBA" id="ARBA00023027"/>
    </source>
</evidence>
<evidence type="ECO:0000256" key="3">
    <source>
        <dbReference type="ARBA" id="ARBA00022741"/>
    </source>
</evidence>
<dbReference type="PANTHER" id="PTHR20275:SF43">
    <property type="entry name" value="BIFUNCTIONAL NADP PHOSPHATASE_NAD KINASE"/>
    <property type="match status" value="1"/>
</dbReference>
<dbReference type="SUPFAM" id="SSF111331">
    <property type="entry name" value="NAD kinase/diacylglycerol kinase-like"/>
    <property type="match status" value="1"/>
</dbReference>
<comment type="cofactor">
    <cofactor evidence="8">
        <name>a divalent metal cation</name>
        <dbReference type="ChEBI" id="CHEBI:60240"/>
    </cofactor>
</comment>
<feature type="binding site" evidence="8">
    <location>
        <position position="75"/>
    </location>
    <ligand>
        <name>NAD(+)</name>
        <dbReference type="ChEBI" id="CHEBI:57540"/>
    </ligand>
</feature>
<dbReference type="InterPro" id="IPR017437">
    <property type="entry name" value="ATP-NAD_kinase_PpnK-typ_C"/>
</dbReference>
<dbReference type="GO" id="GO:0003951">
    <property type="term" value="F:NAD+ kinase activity"/>
    <property type="evidence" value="ECO:0007669"/>
    <property type="project" value="UniProtKB-UniRule"/>
</dbReference>
<dbReference type="GO" id="GO:0005737">
    <property type="term" value="C:cytoplasm"/>
    <property type="evidence" value="ECO:0007669"/>
    <property type="project" value="UniProtKB-SubCell"/>
</dbReference>
<organism evidence="9 10">
    <name type="scientific">Methermicoccus shengliensis</name>
    <dbReference type="NCBI Taxonomy" id="660064"/>
    <lineage>
        <taxon>Archaea</taxon>
        <taxon>Methanobacteriati</taxon>
        <taxon>Methanobacteriota</taxon>
        <taxon>Stenosarchaea group</taxon>
        <taxon>Methanomicrobia</taxon>
        <taxon>Methanosarcinales</taxon>
        <taxon>Methermicoccaceae</taxon>
        <taxon>Methermicoccus</taxon>
    </lineage>
</organism>
<evidence type="ECO:0000256" key="4">
    <source>
        <dbReference type="ARBA" id="ARBA00022777"/>
    </source>
</evidence>
<dbReference type="InterPro" id="IPR016064">
    <property type="entry name" value="NAD/diacylglycerol_kinase_sf"/>
</dbReference>
<dbReference type="RefSeq" id="WP_042687576.1">
    <property type="nucleotide sequence ID" value="NZ_DUIH01000003.1"/>
</dbReference>
<feature type="active site" description="Proton acceptor" evidence="8">
    <location>
        <position position="70"/>
    </location>
</feature>
<feature type="binding site" evidence="8">
    <location>
        <position position="170"/>
    </location>
    <ligand>
        <name>NAD(+)</name>
        <dbReference type="ChEBI" id="CHEBI:57540"/>
    </ligand>
</feature>
<keyword evidence="3 8" id="KW-0547">Nucleotide-binding</keyword>